<dbReference type="FunFam" id="3.30.300.30:FF:000010">
    <property type="entry name" value="Enterobactin synthetase component F"/>
    <property type="match status" value="1"/>
</dbReference>
<keyword evidence="4" id="KW-0597">Phosphoprotein</keyword>
<dbReference type="CDD" id="cd17643">
    <property type="entry name" value="A_NRPS_Cytc1-like"/>
    <property type="match status" value="1"/>
</dbReference>
<dbReference type="SUPFAM" id="SSF52777">
    <property type="entry name" value="CoA-dependent acyltransferases"/>
    <property type="match status" value="4"/>
</dbReference>
<dbReference type="EMBL" id="LWGR01000016">
    <property type="protein sequence ID" value="KZM69929.1"/>
    <property type="molecule type" value="Genomic_DNA"/>
</dbReference>
<evidence type="ECO:0000313" key="8">
    <source>
        <dbReference type="Proteomes" id="UP000076512"/>
    </source>
</evidence>
<dbReference type="Pfam" id="PF13193">
    <property type="entry name" value="AMP-binding_C"/>
    <property type="match status" value="2"/>
</dbReference>
<dbReference type="Pfam" id="PF00501">
    <property type="entry name" value="AMP-binding"/>
    <property type="match status" value="2"/>
</dbReference>
<protein>
    <recommendedName>
        <fullName evidence="6">Carrier domain-containing protein</fullName>
    </recommendedName>
</protein>
<dbReference type="FunFam" id="2.30.38.10:FF:000001">
    <property type="entry name" value="Non-ribosomal peptide synthetase PvdI"/>
    <property type="match status" value="1"/>
</dbReference>
<comment type="caution">
    <text evidence="7">The sequence shown here is derived from an EMBL/GenBank/DDBJ whole genome shotgun (WGS) entry which is preliminary data.</text>
</comment>
<name>A0A164J0S2_9NOCA</name>
<dbReference type="OrthoDB" id="2472181at2"/>
<evidence type="ECO:0000256" key="3">
    <source>
        <dbReference type="ARBA" id="ARBA00022450"/>
    </source>
</evidence>
<feature type="region of interest" description="Disordered" evidence="5">
    <location>
        <begin position="22"/>
        <end position="46"/>
    </location>
</feature>
<dbReference type="Pfam" id="PF00975">
    <property type="entry name" value="Thioesterase"/>
    <property type="match status" value="1"/>
</dbReference>
<dbReference type="SUPFAM" id="SSF47336">
    <property type="entry name" value="ACP-like"/>
    <property type="match status" value="2"/>
</dbReference>
<dbReference type="SUPFAM" id="SSF53474">
    <property type="entry name" value="alpha/beta-Hydrolases"/>
    <property type="match status" value="1"/>
</dbReference>
<dbReference type="GO" id="GO:0003824">
    <property type="term" value="F:catalytic activity"/>
    <property type="evidence" value="ECO:0007669"/>
    <property type="project" value="InterPro"/>
</dbReference>
<dbReference type="FunFam" id="3.40.50.12780:FF:000012">
    <property type="entry name" value="Non-ribosomal peptide synthetase"/>
    <property type="match status" value="1"/>
</dbReference>
<dbReference type="FunFam" id="3.30.300.30:FF:000015">
    <property type="entry name" value="Nonribosomal peptide synthase SidD"/>
    <property type="match status" value="1"/>
</dbReference>
<dbReference type="InterPro" id="IPR010071">
    <property type="entry name" value="AA_adenyl_dom"/>
</dbReference>
<dbReference type="FunFam" id="3.40.50.980:FF:000002">
    <property type="entry name" value="Enterobactin synthetase component F"/>
    <property type="match status" value="1"/>
</dbReference>
<dbReference type="InterPro" id="IPR020806">
    <property type="entry name" value="PKS_PP-bd"/>
</dbReference>
<dbReference type="InterPro" id="IPR023213">
    <property type="entry name" value="CAT-like_dom_sf"/>
</dbReference>
<comment type="cofactor">
    <cofactor evidence="1">
        <name>pantetheine 4'-phosphate</name>
        <dbReference type="ChEBI" id="CHEBI:47942"/>
    </cofactor>
</comment>
<dbReference type="InterPro" id="IPR042099">
    <property type="entry name" value="ANL_N_sf"/>
</dbReference>
<dbReference type="SMART" id="SM00823">
    <property type="entry name" value="PKS_PP"/>
    <property type="match status" value="2"/>
</dbReference>
<dbReference type="FunFam" id="3.40.50.980:FF:000001">
    <property type="entry name" value="Non-ribosomal peptide synthetase"/>
    <property type="match status" value="2"/>
</dbReference>
<dbReference type="PROSITE" id="PS50075">
    <property type="entry name" value="CARRIER"/>
    <property type="match status" value="2"/>
</dbReference>
<dbReference type="InterPro" id="IPR036736">
    <property type="entry name" value="ACP-like_sf"/>
</dbReference>
<dbReference type="Pfam" id="PF00550">
    <property type="entry name" value="PP-binding"/>
    <property type="match status" value="2"/>
</dbReference>
<dbReference type="GO" id="GO:0031177">
    <property type="term" value="F:phosphopantetheine binding"/>
    <property type="evidence" value="ECO:0007669"/>
    <property type="project" value="InterPro"/>
</dbReference>
<accession>A0A164J0S2</accession>
<organism evidence="7 8">
    <name type="scientific">Nocardia terpenica</name>
    <dbReference type="NCBI Taxonomy" id="455432"/>
    <lineage>
        <taxon>Bacteria</taxon>
        <taxon>Bacillati</taxon>
        <taxon>Actinomycetota</taxon>
        <taxon>Actinomycetes</taxon>
        <taxon>Mycobacteriales</taxon>
        <taxon>Nocardiaceae</taxon>
        <taxon>Nocardia</taxon>
    </lineage>
</organism>
<dbReference type="InterPro" id="IPR025110">
    <property type="entry name" value="AMP-bd_C"/>
</dbReference>
<evidence type="ECO:0000256" key="2">
    <source>
        <dbReference type="ARBA" id="ARBA00006432"/>
    </source>
</evidence>
<dbReference type="Gene3D" id="2.30.38.10">
    <property type="entry name" value="Luciferase, Domain 3"/>
    <property type="match status" value="1"/>
</dbReference>
<dbReference type="Gene3D" id="3.40.50.12780">
    <property type="entry name" value="N-terminal domain of ligase-like"/>
    <property type="match status" value="1"/>
</dbReference>
<dbReference type="InterPro" id="IPR006162">
    <property type="entry name" value="Ppantetheine_attach_site"/>
</dbReference>
<evidence type="ECO:0000313" key="7">
    <source>
        <dbReference type="EMBL" id="KZM69929.1"/>
    </source>
</evidence>
<keyword evidence="8" id="KW-1185">Reference proteome</keyword>
<dbReference type="UniPathway" id="UPA00011"/>
<dbReference type="InterPro" id="IPR000873">
    <property type="entry name" value="AMP-dep_synth/lig_dom"/>
</dbReference>
<dbReference type="InterPro" id="IPR001031">
    <property type="entry name" value="Thioesterase"/>
</dbReference>
<dbReference type="RefSeq" id="WP_067578044.1">
    <property type="nucleotide sequence ID" value="NZ_JABMCZ010000003.1"/>
</dbReference>
<feature type="domain" description="Carrier" evidence="6">
    <location>
        <begin position="2097"/>
        <end position="2171"/>
    </location>
</feature>
<keyword evidence="3" id="KW-0596">Phosphopantetheine</keyword>
<dbReference type="Gene3D" id="3.30.559.30">
    <property type="entry name" value="Nonribosomal peptide synthetase, condensation domain"/>
    <property type="match status" value="2"/>
</dbReference>
<dbReference type="STRING" id="455432.AWN90_04805"/>
<dbReference type="InterPro" id="IPR029058">
    <property type="entry name" value="AB_hydrolase_fold"/>
</dbReference>
<dbReference type="NCBIfam" id="TIGR01733">
    <property type="entry name" value="AA-adenyl-dom"/>
    <property type="match status" value="2"/>
</dbReference>
<dbReference type="Gene3D" id="3.30.559.10">
    <property type="entry name" value="Chloramphenicol acetyltransferase-like domain"/>
    <property type="match status" value="2"/>
</dbReference>
<dbReference type="NCBIfam" id="NF003417">
    <property type="entry name" value="PRK04813.1"/>
    <property type="match status" value="2"/>
</dbReference>
<reference evidence="7 8" key="1">
    <citation type="submission" date="2016-04" db="EMBL/GenBank/DDBJ databases">
        <authorList>
            <person name="Evans L.H."/>
            <person name="Alamgir A."/>
            <person name="Owens N."/>
            <person name="Weber N.D."/>
            <person name="Virtaneva K."/>
            <person name="Barbian K."/>
            <person name="Babar A."/>
            <person name="Rosenke K."/>
        </authorList>
    </citation>
    <scope>NUCLEOTIDE SEQUENCE [LARGE SCALE GENOMIC DNA]</scope>
    <source>
        <strain evidence="7 8">IFM 0406</strain>
    </source>
</reference>
<dbReference type="Gene3D" id="3.40.50.980">
    <property type="match status" value="2"/>
</dbReference>
<dbReference type="FunFam" id="1.10.1200.10:FF:000005">
    <property type="entry name" value="Nonribosomal peptide synthetase 1"/>
    <property type="match status" value="1"/>
</dbReference>
<dbReference type="InterPro" id="IPR009081">
    <property type="entry name" value="PP-bd_ACP"/>
</dbReference>
<sequence length="2438" mass="264235">MTIGDVQGRDLREELLRRRLSGRARTGGADGARHRPEIGPAARDGDLPLSFGQQQMWFLHRWAPESPEYLMPLALRLRGPLRPDALGRAFTAMIRRHEILRTRYRLDGDVPVQVIGAADTAPAVDAVDLTELPPGERESVAMSLLERESATPFDLEREAPIRARLIRLGDEDHLLVVVVHHIAGDDGSTEVFARELAALYRSGGDAATADLPPMPVQYADYAVWQRTRQQAASARDVAYWRRHLDGLAPLELPADRPRPALRDWHGATVPFTVAAPVAEALRALARDRDTTLFAVLLTAFQILLSRHTGVTDLAVGTPVTARTRAEVRDLIGYLVDSLVLRARWSGDPSFTDLLAATRTTLLDALEHRDVSFAQLVDELAPDRDLTRTPLFQVAFAMHESAGPGVDLPGVAVERVEIPWTVAKFDLTCHLEERADGSLRGIVEYATALFDPDTARRFAGRYVRLLEDVAAAPDTRVSAVALLEPAELALLTAGGRVPSTAEAPPPSACVHDLFAAQAAATPDAIAVVFEGASRTYAELDAHANRLARVLRERGAGPESLVGVCLEPGPDLVATLLAVLKSGAAYLPLDPAHPAERLGWALSDAGARIVVTESAHAATISEAAAGGTGARSSLSLVLLDRDRTAIAAMPATAPESRTAPDNLAYVIYTSGSTGKPKGVGVTHANVVRLFSSARGHFAFGPRDVWTLFHSYAFDFSVWELWGALLHGGRLVVVGTAVSRSPEEFLDLLVAQRVTVLNQTPSAFRALADAARRDDPRLRRLALRTVIFGGEHLDVRDLRPWIARLGVDRPELINMYGITETTVHVTHRRITAADTGFASNSVGRPLPDLRGYVLDGYGNPAPIGVPGEIHVGGPGLTRGYLGRRDLTAERFVPDPFGPPGGRLYRTGDLGRVRPDGELEHLGRIDSQVKVRGYRIELGEIQATLAAHPRLRDAVVIVREDTPGIKELVAYVIRAEDDSAALPGPEPAELKDWAARSLPVYMVPSAFVTVDRFPLTTSGKLDWRLLPAPGRAADRAVRDYRAPGTPDEATLAEIWGTTLGLDRVGVDDDFFDLGGDSIKAVVLVGAVRATGFDVTVRDVFRVRTVARLAELVAGQATSLVEEPTVAPFALVTAADAARVRGADITDAYPLSQVQAGMVFEMLSSADHTYHNVTAFKITDDQPFSLPALRAAAAVVVGRHEVLRTSIDLFDYTEPLQLVHRTAEMSVGMADLRHLDDEAQRRAVRAHIERERATPFDLGTPPLLRVFAQLTGETDWWLAITECHAILEGWSYHSLLMELIRCYRALRSGATPVAAPMPAVRYADYVAAERAALASAEDRDYWRRTVGGATKFELPSGWGDSAAPREMYQVPVPFHDLEDGLRALAAAAEVPLKSVIHAAHLKVLAMLHTGADTFFAGLVCDTRPERLGADRVYGMYLNTVPFAFRASAPTWRELARQVFAREVELWPHRRFPLSAMQNEFAGGRRLVDVFFNYLDFHMVDRELVDYAMSVDNSPNEFPLSAATQDGHVVLTTNTATVARPHGDRLGAMYRAVLEAMAAAPDGDAVAAYLPAGERERLLTVWNDTAAPRRIACVQELFADRAATTPDAVALTFAGTRTTYAELDARANRYARLLRERGVGPERVVGVLVDRGPELVACLLGVWKAGGAYVPLDHTYPAERLGYMLTDAGATTVVTQSSYADLLAGVGPSDRVLVDDDRALIDAQSAAPLPPAAHVDNLAYVIYTSGSTGRPKGVLVPHRGLVNYLWWCVEGYAARGSGGAPLFSSIAFDMVVPDLYTPLIMGEAVHLLPQHFEVGDLGRLLVESGPYRFVKMTPGHLDLLAAQLSADQAQSLAPLLAVGADAFPRRTLERWRAIGGSTVLLNEYGPTEISVANCTYEIERVEDGELVPIGRPIPNTTMYVLADTMEPVPIGALGELYIGGAGVVRGYANMPDVTADRFVPDPFGAPGSRLYRTGDLCRVRPDGNVDFVDRVDHQVKVRGYRIEAGEIQTVLTDHPGVRDALVVPRRLADGDKQLVAYCVADGDGLPGRDELIAHCRRTLPEYMLPTLFVELDRIPLNQNGKVDRHALPAPDPASLAARREHVAPRTRTEALIAALWGRVLGIDGVGVHHDFFDLGGHSLLMLRVVAKAADLGLTLSTADIVECRTVAELAARVDRAGTGAKSLVRLSDTGSGAPLFCVHPVGGSIHWFRPLAERIGARRPVAAFAARPLRAESGPPTVEALAAEYLAELRDTPLDGPVHLLAWSSGATVAWEMARQLLERGEPEPVLTLVDPAVDRPGGTGAADDRFFAEAEALFAARAASEGESRAHAERKLITLLSRAGVAARPDLLDELAATTTTWRLLDRGMSAYRYRPLPLRIRLLATDECATGDHSVTGGHGYAAYLDRWRSLARHGVRAERIPGDHQGVFDPSRVDALLAHLTGTGS</sequence>
<proteinExistence type="inferred from homology"/>
<dbReference type="Proteomes" id="UP000076512">
    <property type="component" value="Unassembled WGS sequence"/>
</dbReference>
<feature type="domain" description="Carrier" evidence="6">
    <location>
        <begin position="1038"/>
        <end position="1112"/>
    </location>
</feature>
<dbReference type="InterPro" id="IPR020845">
    <property type="entry name" value="AMP-binding_CS"/>
</dbReference>
<dbReference type="GO" id="GO:0008610">
    <property type="term" value="P:lipid biosynthetic process"/>
    <property type="evidence" value="ECO:0007669"/>
    <property type="project" value="UniProtKB-ARBA"/>
</dbReference>
<dbReference type="PANTHER" id="PTHR45527">
    <property type="entry name" value="NONRIBOSOMAL PEPTIDE SYNTHETASE"/>
    <property type="match status" value="1"/>
</dbReference>
<dbReference type="CDD" id="cd05930">
    <property type="entry name" value="A_NRPS"/>
    <property type="match status" value="1"/>
</dbReference>
<dbReference type="GO" id="GO:0005737">
    <property type="term" value="C:cytoplasm"/>
    <property type="evidence" value="ECO:0007669"/>
    <property type="project" value="TreeGrafter"/>
</dbReference>
<dbReference type="InterPro" id="IPR045851">
    <property type="entry name" value="AMP-bd_C_sf"/>
</dbReference>
<dbReference type="Pfam" id="PF00668">
    <property type="entry name" value="Condensation"/>
    <property type="match status" value="2"/>
</dbReference>
<evidence type="ECO:0000256" key="5">
    <source>
        <dbReference type="SAM" id="MobiDB-lite"/>
    </source>
</evidence>
<gene>
    <name evidence="7" type="ORF">AWN90_04805</name>
</gene>
<dbReference type="InterPro" id="IPR001242">
    <property type="entry name" value="Condensation_dom"/>
</dbReference>
<dbReference type="PROSITE" id="PS00012">
    <property type="entry name" value="PHOSPHOPANTETHEINE"/>
    <property type="match status" value="1"/>
</dbReference>
<evidence type="ECO:0000256" key="4">
    <source>
        <dbReference type="ARBA" id="ARBA00022553"/>
    </source>
</evidence>
<dbReference type="PROSITE" id="PS00455">
    <property type="entry name" value="AMP_BINDING"/>
    <property type="match status" value="2"/>
</dbReference>
<dbReference type="Gene3D" id="3.40.50.1820">
    <property type="entry name" value="alpha/beta hydrolase"/>
    <property type="match status" value="1"/>
</dbReference>
<dbReference type="Gene3D" id="3.30.300.30">
    <property type="match status" value="2"/>
</dbReference>
<dbReference type="PANTHER" id="PTHR45527:SF1">
    <property type="entry name" value="FATTY ACID SYNTHASE"/>
    <property type="match status" value="1"/>
</dbReference>
<dbReference type="SUPFAM" id="SSF56801">
    <property type="entry name" value="Acetyl-CoA synthetase-like"/>
    <property type="match status" value="2"/>
</dbReference>
<dbReference type="CDD" id="cd19531">
    <property type="entry name" value="LCL_NRPS-like"/>
    <property type="match status" value="1"/>
</dbReference>
<evidence type="ECO:0000256" key="1">
    <source>
        <dbReference type="ARBA" id="ARBA00001957"/>
    </source>
</evidence>
<dbReference type="GO" id="GO:0043041">
    <property type="term" value="P:amino acid activation for nonribosomal peptide biosynthetic process"/>
    <property type="evidence" value="ECO:0007669"/>
    <property type="project" value="TreeGrafter"/>
</dbReference>
<evidence type="ECO:0000259" key="6">
    <source>
        <dbReference type="PROSITE" id="PS50075"/>
    </source>
</evidence>
<comment type="similarity">
    <text evidence="2">Belongs to the ATP-dependent AMP-binding enzyme family.</text>
</comment>
<dbReference type="Gene3D" id="1.10.1200.10">
    <property type="entry name" value="ACP-like"/>
    <property type="match status" value="2"/>
</dbReference>
<dbReference type="GO" id="GO:0044550">
    <property type="term" value="P:secondary metabolite biosynthetic process"/>
    <property type="evidence" value="ECO:0007669"/>
    <property type="project" value="UniProtKB-ARBA"/>
</dbReference>